<evidence type="ECO:0000313" key="4">
    <source>
        <dbReference type="Proteomes" id="UP000187735"/>
    </source>
</evidence>
<protein>
    <submittedName>
        <fullName evidence="3">Outer membrane biogenesis protein</fullName>
    </submittedName>
</protein>
<gene>
    <name evidence="3" type="ORF">Fuma_04866</name>
</gene>
<keyword evidence="1" id="KW-0732">Signal</keyword>
<dbReference type="EMBL" id="CP017641">
    <property type="protein sequence ID" value="APZ95210.1"/>
    <property type="molecule type" value="Genomic_DNA"/>
</dbReference>
<dbReference type="SUPFAM" id="SSF50998">
    <property type="entry name" value="Quinoprotein alcohol dehydrogenase-like"/>
    <property type="match status" value="1"/>
</dbReference>
<dbReference type="Pfam" id="PF13360">
    <property type="entry name" value="PQQ_2"/>
    <property type="match status" value="1"/>
</dbReference>
<feature type="domain" description="Pyrrolo-quinoline quinone repeat" evidence="2">
    <location>
        <begin position="112"/>
        <end position="370"/>
    </location>
</feature>
<dbReference type="Gene3D" id="2.130.10.10">
    <property type="entry name" value="YVTN repeat-like/Quinoprotein amine dehydrogenase"/>
    <property type="match status" value="2"/>
</dbReference>
<dbReference type="Proteomes" id="UP000187735">
    <property type="component" value="Chromosome"/>
</dbReference>
<organism evidence="3 4">
    <name type="scientific">Fuerstiella marisgermanici</name>
    <dbReference type="NCBI Taxonomy" id="1891926"/>
    <lineage>
        <taxon>Bacteria</taxon>
        <taxon>Pseudomonadati</taxon>
        <taxon>Planctomycetota</taxon>
        <taxon>Planctomycetia</taxon>
        <taxon>Planctomycetales</taxon>
        <taxon>Planctomycetaceae</taxon>
        <taxon>Fuerstiella</taxon>
    </lineage>
</organism>
<dbReference type="RefSeq" id="WP_077026405.1">
    <property type="nucleotide sequence ID" value="NZ_CP017641.1"/>
</dbReference>
<reference evidence="3 4" key="1">
    <citation type="journal article" date="2016" name="Front. Microbiol.">
        <title>Fuerstia marisgermanicae gen. nov., sp. nov., an Unusual Member of the Phylum Planctomycetes from the German Wadden Sea.</title>
        <authorList>
            <person name="Kohn T."/>
            <person name="Heuer A."/>
            <person name="Jogler M."/>
            <person name="Vollmers J."/>
            <person name="Boedeker C."/>
            <person name="Bunk B."/>
            <person name="Rast P."/>
            <person name="Borchert D."/>
            <person name="Glockner I."/>
            <person name="Freese H.M."/>
            <person name="Klenk H.P."/>
            <person name="Overmann J."/>
            <person name="Kaster A.K."/>
            <person name="Rohde M."/>
            <person name="Wiegand S."/>
            <person name="Jogler C."/>
        </authorList>
    </citation>
    <scope>NUCLEOTIDE SEQUENCE [LARGE SCALE GENOMIC DNA]</scope>
    <source>
        <strain evidence="3 4">NH11</strain>
    </source>
</reference>
<dbReference type="PANTHER" id="PTHR34512:SF30">
    <property type="entry name" value="OUTER MEMBRANE PROTEIN ASSEMBLY FACTOR BAMB"/>
    <property type="match status" value="1"/>
</dbReference>
<keyword evidence="4" id="KW-1185">Reference proteome</keyword>
<feature type="signal peptide" evidence="1">
    <location>
        <begin position="1"/>
        <end position="22"/>
    </location>
</feature>
<dbReference type="KEGG" id="fmr:Fuma_04866"/>
<dbReference type="PANTHER" id="PTHR34512">
    <property type="entry name" value="CELL SURFACE PROTEIN"/>
    <property type="match status" value="1"/>
</dbReference>
<dbReference type="STRING" id="1891926.Fuma_04866"/>
<dbReference type="InterPro" id="IPR015943">
    <property type="entry name" value="WD40/YVTN_repeat-like_dom_sf"/>
</dbReference>
<sequence precursor="true">MKYSMWAFLLLVSATWRTGVVADDNWPQFRGHNGLGLSDGNPPLTWDVSEGTNVEWKTPIAGLGHSSPIVWGDKSFLTTAVNSETEKPSLKTGWLGGAGESAPDKGQWSWQVLCLNLRTGRIVWTKDALVGEPAVKRHMKASHANCTPATDGQHVVAFFGSEGLFCYDVDGNLKWQKSFGVLRSGPYDDKKLEWGFASSPIMSDGHVLVQCDCLNTAFVAILDVQTGEEIRRIEREGEVATWSTPAVILHDGRRQIVCNGYKQMAGYDYETGERLWHLNGGGDIPVPMPLFADGLIHLTNGHGKSPSYAIKPSATGNITPSKNGTKKDGLAWWESTDGAYMPTPLIHGELIYTCNDNGRLAVRDAATGSLIYRQRVGTGSRTYSASAVATASHVYFASERGEITTIEVGQKFRKVSRNEMGEVVMATPAISGDRLLIRTTDALFSIKTPEPLPAFPTLP</sequence>
<accession>A0A1P8WMD0</accession>
<evidence type="ECO:0000259" key="2">
    <source>
        <dbReference type="Pfam" id="PF13360"/>
    </source>
</evidence>
<feature type="chain" id="PRO_5012749514" evidence="1">
    <location>
        <begin position="23"/>
        <end position="459"/>
    </location>
</feature>
<dbReference type="OrthoDB" id="244732at2"/>
<dbReference type="InterPro" id="IPR011047">
    <property type="entry name" value="Quinoprotein_ADH-like_sf"/>
</dbReference>
<evidence type="ECO:0000313" key="3">
    <source>
        <dbReference type="EMBL" id="APZ95210.1"/>
    </source>
</evidence>
<dbReference type="InterPro" id="IPR002372">
    <property type="entry name" value="PQQ_rpt_dom"/>
</dbReference>
<proteinExistence type="predicted"/>
<evidence type="ECO:0000256" key="1">
    <source>
        <dbReference type="SAM" id="SignalP"/>
    </source>
</evidence>
<dbReference type="AlphaFoldDB" id="A0A1P8WMD0"/>
<name>A0A1P8WMD0_9PLAN</name>